<evidence type="ECO:0000256" key="1">
    <source>
        <dbReference type="ARBA" id="ARBA00022559"/>
    </source>
</evidence>
<dbReference type="OrthoDB" id="823504at2759"/>
<dbReference type="GO" id="GO:0020037">
    <property type="term" value="F:heme binding"/>
    <property type="evidence" value="ECO:0007669"/>
    <property type="project" value="InterPro"/>
</dbReference>
<dbReference type="PANTHER" id="PTHR11475:SF125">
    <property type="entry name" value="GH11385P"/>
    <property type="match status" value="1"/>
</dbReference>
<organism evidence="2">
    <name type="scientific">Zeugodacus cucurbitae</name>
    <name type="common">Melon fruit fly</name>
    <name type="synonym">Bactrocera cucurbitae</name>
    <dbReference type="NCBI Taxonomy" id="28588"/>
    <lineage>
        <taxon>Eukaryota</taxon>
        <taxon>Metazoa</taxon>
        <taxon>Ecdysozoa</taxon>
        <taxon>Arthropoda</taxon>
        <taxon>Hexapoda</taxon>
        <taxon>Insecta</taxon>
        <taxon>Pterygota</taxon>
        <taxon>Neoptera</taxon>
        <taxon>Endopterygota</taxon>
        <taxon>Diptera</taxon>
        <taxon>Brachycera</taxon>
        <taxon>Muscomorpha</taxon>
        <taxon>Tephritoidea</taxon>
        <taxon>Tephritidae</taxon>
        <taxon>Zeugodacus</taxon>
        <taxon>Zeugodacus</taxon>
    </lineage>
</organism>
<dbReference type="PRINTS" id="PR00457">
    <property type="entry name" value="ANPEROXIDASE"/>
</dbReference>
<name>A0A0A1WW33_ZEUCU</name>
<accession>A0A0A1WW33</accession>
<evidence type="ECO:0000313" key="2">
    <source>
        <dbReference type="EMBL" id="JAD02725.1"/>
    </source>
</evidence>
<dbReference type="InterPro" id="IPR010255">
    <property type="entry name" value="Haem_peroxidase_sf"/>
</dbReference>
<gene>
    <name evidence="2" type="primary">Pxt_4</name>
    <name evidence="2" type="ORF">g.37732</name>
</gene>
<keyword evidence="1 2" id="KW-0575">Peroxidase</keyword>
<dbReference type="SUPFAM" id="SSF48113">
    <property type="entry name" value="Heme-dependent peroxidases"/>
    <property type="match status" value="1"/>
</dbReference>
<dbReference type="GO" id="GO:0004601">
    <property type="term" value="F:peroxidase activity"/>
    <property type="evidence" value="ECO:0007669"/>
    <property type="project" value="UniProtKB-KW"/>
</dbReference>
<proteinExistence type="predicted"/>
<dbReference type="GeneID" id="105215748"/>
<dbReference type="PROSITE" id="PS50292">
    <property type="entry name" value="PEROXIDASE_3"/>
    <property type="match status" value="1"/>
</dbReference>
<dbReference type="Gene3D" id="1.10.640.10">
    <property type="entry name" value="Haem peroxidase domain superfamily, animal type"/>
    <property type="match status" value="1"/>
</dbReference>
<dbReference type="InterPro" id="IPR037120">
    <property type="entry name" value="Haem_peroxidase_sf_animal"/>
</dbReference>
<dbReference type="InterPro" id="IPR019791">
    <property type="entry name" value="Haem_peroxidase_animal"/>
</dbReference>
<protein>
    <submittedName>
        <fullName evidence="2">Chorion peroxidase</fullName>
    </submittedName>
</protein>
<dbReference type="PANTHER" id="PTHR11475">
    <property type="entry name" value="OXIDASE/PEROXIDASE"/>
    <property type="match status" value="1"/>
</dbReference>
<reference evidence="2" key="2">
    <citation type="journal article" date="2015" name="Gigascience">
        <title>Reconstructing a comprehensive transcriptome assembly of a white-pupal translocated strain of the pest fruit fly Bactrocera cucurbitae.</title>
        <authorList>
            <person name="Sim S.B."/>
            <person name="Calla B."/>
            <person name="Hall B."/>
            <person name="DeRego T."/>
            <person name="Geib S.M."/>
        </authorList>
    </citation>
    <scope>NUCLEOTIDE SEQUENCE</scope>
</reference>
<sequence length="711" mass="80885">MLPVRNSCGHILELGLAILFICCWILVPNINAHKIGERSFQYLNSISSADWKRDVDFAIENVDRQKRLEENLVNSGVTIKNGGISHHYLLDALPNEEAKMDNDVARKLLAVNHYILNSKCLPHGINSEDCEYFLSNKALPSDSELLQQCLGTIESRRNGHNAFRRLLNRHYQDGIYQMLPLVSPLSVSKALNNLSMQHDKRELQDKQRNLAVIQWTQFIEHDLSKPVVTTMRDGSHIECCDCDSFELSPRHRHPSCAPLKIKSDGSPYGRVNCLNYVRSAVAVGTKCTFGAVEQLNQATALLDLSQLYGFTDDAQRRMRTWNSGRIKSTAYSKHSEIYNDALAVITGDWSNYCAFKDPSKQTSQCFMAGDSRVNNSPLTISIYTLFMRNHNQLAKKLAIKYPSWQDEALYRAAKAINIKIYRNIVFDEWLPMVLGEDVADEIKEIKESVDDVRISNEFGIAAMRFYMSMMPNFLQNFTEEKRVEYITSGLPTQESSNVIRNENVVSFIDQTYKPDLGYTHEKIDTILDSILNQHAMKLDTIYEDSLILNNFGVNRPTHGDLLAYDIQRGRDHGLRSYIDYLKLATGQSIGRWKDLERFIAIDDLNILKAIYSSVANIDLFVGGMAEINTFGAIIGPTFKYILAEQFKRIYHQQPIDLDTSVQDLLQFKNANAVELLCANSMLKNVPRNIFHLASHKNPLLPCSEHVGLLRP</sequence>
<reference evidence="2" key="1">
    <citation type="submission" date="2014-11" db="EMBL/GenBank/DDBJ databases">
        <authorList>
            <person name="Geib S."/>
        </authorList>
    </citation>
    <scope>NUCLEOTIDE SEQUENCE</scope>
</reference>
<dbReference type="CTD" id="105215748"/>
<dbReference type="GO" id="GO:0006979">
    <property type="term" value="P:response to oxidative stress"/>
    <property type="evidence" value="ECO:0007669"/>
    <property type="project" value="InterPro"/>
</dbReference>
<keyword evidence="1 2" id="KW-0560">Oxidoreductase</keyword>
<dbReference type="Pfam" id="PF03098">
    <property type="entry name" value="An_peroxidase"/>
    <property type="match status" value="1"/>
</dbReference>
<dbReference type="EMBL" id="GBXI01011567">
    <property type="protein sequence ID" value="JAD02725.1"/>
    <property type="molecule type" value="Transcribed_RNA"/>
</dbReference>
<dbReference type="AlphaFoldDB" id="A0A0A1WW33"/>